<evidence type="ECO:0000256" key="9">
    <source>
        <dbReference type="ARBA" id="ARBA00023295"/>
    </source>
</evidence>
<dbReference type="Gene3D" id="2.60.40.10">
    <property type="entry name" value="Immunoglobulins"/>
    <property type="match status" value="1"/>
</dbReference>
<feature type="domain" description="Glycosyl hydrolase family 13 catalytic" evidence="19">
    <location>
        <begin position="150"/>
        <end position="511"/>
    </location>
</feature>
<feature type="region of interest" description="Disordered" evidence="18">
    <location>
        <begin position="1"/>
        <end position="40"/>
    </location>
</feature>
<evidence type="ECO:0000256" key="2">
    <source>
        <dbReference type="ARBA" id="ARBA00005199"/>
    </source>
</evidence>
<dbReference type="InterPro" id="IPR044901">
    <property type="entry name" value="Trehalose_TreZ_E-set_sf"/>
</dbReference>
<feature type="compositionally biased region" description="Polar residues" evidence="18">
    <location>
        <begin position="1"/>
        <end position="14"/>
    </location>
</feature>
<dbReference type="Pfam" id="PF00128">
    <property type="entry name" value="Alpha-amylase"/>
    <property type="match status" value="1"/>
</dbReference>
<dbReference type="PIRSF" id="PIRSF006337">
    <property type="entry name" value="Trehalose_TreZ"/>
    <property type="match status" value="1"/>
</dbReference>
<dbReference type="GO" id="GO:0005737">
    <property type="term" value="C:cytoplasm"/>
    <property type="evidence" value="ECO:0007669"/>
    <property type="project" value="UniProtKB-SubCell"/>
</dbReference>
<dbReference type="InterPro" id="IPR006047">
    <property type="entry name" value="GH13_cat_dom"/>
</dbReference>
<dbReference type="PANTHER" id="PTHR43651">
    <property type="entry name" value="1,4-ALPHA-GLUCAN-BRANCHING ENZYME"/>
    <property type="match status" value="1"/>
</dbReference>
<feature type="compositionally biased region" description="Low complexity" evidence="18">
    <location>
        <begin position="19"/>
        <end position="37"/>
    </location>
</feature>
<keyword evidence="9 14" id="KW-0326">Glycosidase</keyword>
<evidence type="ECO:0000256" key="15">
    <source>
        <dbReference type="PIRSR" id="PIRSR006337-1"/>
    </source>
</evidence>
<evidence type="ECO:0000259" key="19">
    <source>
        <dbReference type="SMART" id="SM00642"/>
    </source>
</evidence>
<evidence type="ECO:0000256" key="6">
    <source>
        <dbReference type="ARBA" id="ARBA00022490"/>
    </source>
</evidence>
<evidence type="ECO:0000256" key="14">
    <source>
        <dbReference type="PIRNR" id="PIRNR006337"/>
    </source>
</evidence>
<dbReference type="Proteomes" id="UP000438991">
    <property type="component" value="Unassembled WGS sequence"/>
</dbReference>
<dbReference type="SUPFAM" id="SSF81296">
    <property type="entry name" value="E set domains"/>
    <property type="match status" value="1"/>
</dbReference>
<dbReference type="EMBL" id="WNKV01000006">
    <property type="protein sequence ID" value="MTW16570.1"/>
    <property type="molecule type" value="Genomic_DNA"/>
</dbReference>
<evidence type="ECO:0000313" key="20">
    <source>
        <dbReference type="EMBL" id="MTW16570.1"/>
    </source>
</evidence>
<accession>A0A9X4XK35</accession>
<comment type="similarity">
    <text evidence="3 14">Belongs to the glycosyl hydrolase 13 family.</text>
</comment>
<feature type="binding site" evidence="16">
    <location>
        <begin position="357"/>
        <end position="361"/>
    </location>
    <ligand>
        <name>substrate</name>
    </ligand>
</feature>
<evidence type="ECO:0000256" key="5">
    <source>
        <dbReference type="ARBA" id="ARBA00015938"/>
    </source>
</evidence>
<dbReference type="AlphaFoldDB" id="A0A9X4XK35"/>
<keyword evidence="7 14" id="KW-0378">Hydrolase</keyword>
<evidence type="ECO:0000256" key="8">
    <source>
        <dbReference type="ARBA" id="ARBA00023277"/>
    </source>
</evidence>
<keyword evidence="6" id="KW-0963">Cytoplasm</keyword>
<feature type="site" description="Transition state stabilizer" evidence="17">
    <location>
        <position position="427"/>
    </location>
</feature>
<organism evidence="20 21">
    <name type="scientific">Rhodoplanes serenus</name>
    <dbReference type="NCBI Taxonomy" id="200615"/>
    <lineage>
        <taxon>Bacteria</taxon>
        <taxon>Pseudomonadati</taxon>
        <taxon>Pseudomonadota</taxon>
        <taxon>Alphaproteobacteria</taxon>
        <taxon>Hyphomicrobiales</taxon>
        <taxon>Nitrobacteraceae</taxon>
        <taxon>Rhodoplanes</taxon>
    </lineage>
</organism>
<comment type="caution">
    <text evidence="20">The sequence shown here is derived from an EMBL/GenBank/DDBJ whole genome shotgun (WGS) entry which is preliminary data.</text>
</comment>
<dbReference type="NCBIfam" id="TIGR02402">
    <property type="entry name" value="trehalose_TreZ"/>
    <property type="match status" value="1"/>
</dbReference>
<comment type="catalytic activity">
    <reaction evidence="12 14">
        <text>hydrolysis of (1-&gt;4)-alpha-D-glucosidic linkage in 4-alpha-D-[(1-&gt;4)-alpha-D-glucanosyl]n trehalose to yield trehalose and (1-&gt;4)-alpha-D-glucan.</text>
        <dbReference type="EC" id="3.2.1.141"/>
    </reaction>
</comment>
<evidence type="ECO:0000256" key="17">
    <source>
        <dbReference type="PIRSR" id="PIRSR006337-3"/>
    </source>
</evidence>
<proteinExistence type="inferred from homology"/>
<protein>
    <recommendedName>
        <fullName evidence="5 13">Malto-oligosyltrehalose trehalohydrolase</fullName>
        <shortName evidence="14">MTHase</shortName>
        <ecNumber evidence="4 13">3.2.1.141</ecNumber>
    </recommendedName>
    <alternativeName>
        <fullName evidence="11 14">4-alpha-D-((1-&gt;4)-alpha-D-glucano)trehalose trehalohydrolase</fullName>
    </alternativeName>
    <alternativeName>
        <fullName evidence="10 14">Maltooligosyl trehalose trehalohydrolase</fullName>
    </alternativeName>
</protein>
<evidence type="ECO:0000256" key="12">
    <source>
        <dbReference type="ARBA" id="ARBA00034013"/>
    </source>
</evidence>
<keyword evidence="8" id="KW-0119">Carbohydrate metabolism</keyword>
<dbReference type="CDD" id="cd11325">
    <property type="entry name" value="AmyAc_GTHase"/>
    <property type="match status" value="1"/>
</dbReference>
<evidence type="ECO:0000256" key="10">
    <source>
        <dbReference type="ARBA" id="ARBA00032057"/>
    </source>
</evidence>
<name>A0A9X4XK35_9BRAD</name>
<evidence type="ECO:0000256" key="3">
    <source>
        <dbReference type="ARBA" id="ARBA00008061"/>
    </source>
</evidence>
<comment type="pathway">
    <text evidence="2 14">Glycan biosynthesis; trehalose biosynthesis.</text>
</comment>
<evidence type="ECO:0000256" key="4">
    <source>
        <dbReference type="ARBA" id="ARBA00012268"/>
    </source>
</evidence>
<dbReference type="Pfam" id="PF11941">
    <property type="entry name" value="DUF3459"/>
    <property type="match status" value="1"/>
</dbReference>
<evidence type="ECO:0000256" key="7">
    <source>
        <dbReference type="ARBA" id="ARBA00022801"/>
    </source>
</evidence>
<dbReference type="InterPro" id="IPR017853">
    <property type="entry name" value="GH"/>
</dbReference>
<dbReference type="GO" id="GO:0033942">
    <property type="term" value="F:4-alpha-D-(1-&gt;4)-alpha-D-glucanotrehalose trehalohydrolase activity"/>
    <property type="evidence" value="ECO:0007669"/>
    <property type="project" value="UniProtKB-EC"/>
</dbReference>
<evidence type="ECO:0000313" key="21">
    <source>
        <dbReference type="Proteomes" id="UP000438991"/>
    </source>
</evidence>
<dbReference type="PANTHER" id="PTHR43651:SF11">
    <property type="entry name" value="MALTO-OLIGOSYLTREHALOSE TREHALOHYDROLASE"/>
    <property type="match status" value="1"/>
</dbReference>
<dbReference type="CDD" id="cd02853">
    <property type="entry name" value="E_set_MTHase_like_N"/>
    <property type="match status" value="1"/>
</dbReference>
<reference evidence="20 21" key="1">
    <citation type="submission" date="2019-11" db="EMBL/GenBank/DDBJ databases">
        <title>Whole-genome sequence of Rhodoplanes serenus DSM 18633, type strain.</title>
        <authorList>
            <person name="Kyndt J.A."/>
            <person name="Meyer T.E."/>
        </authorList>
    </citation>
    <scope>NUCLEOTIDE SEQUENCE [LARGE SCALE GENOMIC DNA]</scope>
    <source>
        <strain evidence="20 21">DSM 18633</strain>
    </source>
</reference>
<dbReference type="InterPro" id="IPR013783">
    <property type="entry name" value="Ig-like_fold"/>
</dbReference>
<evidence type="ECO:0000256" key="1">
    <source>
        <dbReference type="ARBA" id="ARBA00004496"/>
    </source>
</evidence>
<feature type="binding site" evidence="16">
    <location>
        <begin position="294"/>
        <end position="299"/>
    </location>
    <ligand>
        <name>substrate</name>
    </ligand>
</feature>
<dbReference type="GO" id="GO:0005992">
    <property type="term" value="P:trehalose biosynthetic process"/>
    <property type="evidence" value="ECO:0007669"/>
    <property type="project" value="UniProtKB-UniRule"/>
</dbReference>
<feature type="active site" description="Nucleophile" evidence="15">
    <location>
        <position position="296"/>
    </location>
</feature>
<dbReference type="InterPro" id="IPR022567">
    <property type="entry name" value="DUF3459"/>
</dbReference>
<dbReference type="InterPro" id="IPR014756">
    <property type="entry name" value="Ig_E-set"/>
</dbReference>
<dbReference type="InterPro" id="IPR012768">
    <property type="entry name" value="Trehalose_TreZ"/>
</dbReference>
<feature type="binding site" evidence="16">
    <location>
        <begin position="426"/>
        <end position="431"/>
    </location>
    <ligand>
        <name>substrate</name>
    </ligand>
</feature>
<gene>
    <name evidence="20" type="primary">treZ</name>
    <name evidence="20" type="ORF">GJ689_10155</name>
</gene>
<dbReference type="Gene3D" id="3.20.20.80">
    <property type="entry name" value="Glycosidases"/>
    <property type="match status" value="1"/>
</dbReference>
<dbReference type="SUPFAM" id="SSF51445">
    <property type="entry name" value="(Trans)glycosidases"/>
    <property type="match status" value="1"/>
</dbReference>
<evidence type="ECO:0000256" key="18">
    <source>
        <dbReference type="SAM" id="MobiDB-lite"/>
    </source>
</evidence>
<comment type="subcellular location">
    <subcellularLocation>
        <location evidence="1 15">Cytoplasm</location>
    </subcellularLocation>
</comment>
<feature type="active site" description="Proton donor" evidence="15">
    <location>
        <position position="331"/>
    </location>
</feature>
<sequence length="635" mass="69544">MSLTSLGYSRTARPTTGHAGSSPSGGPRRSVPGGAPRFGPVIEASGTRFRLWAPKWPREQNPIVVELTDDGRRIAMTRAPDGWHEAVVADAGVGTRYRFVLPDGLAVPDPGSRFQPDDVHGPSEVIDPSTHVWRHADWRGRPWHHAVIYELHVGTFTAQGTFRAAIDKLDHLVALGVTAIELMPIADFPGRRNWGYDGVLPFAPDASYGRPEDLKALVDAAHGHGVMVLLDVVYNHFGPDGNYLPTYAPVFTDHHHTPWGAAVNFDAEGADMVRTLVVENAVYWIDEFRFDGLRLDAVHSILDDSDEHILHALARAVREAAPDRHIHLILENEENEAHLLARDPDGTARLYTAQWNDDVHHVLHCAATGESGGYYADYAADTEKLGRALAEGFAFQGETMPYRGSPRGEPATDLPSSAFVSFIQNHDQIGNRAFGDRLDAVAPEAAVRAIAAVYLLLPQIPMLFMGEEWAAAQPFPFFCDFGPELSAAVREGRAAEFARFAEFQDPASRARIPDPTVPETFQSAKLDWSAARHGAHAARLAFYRDLLAVRHREIVPRLRDTVAAGRYAVLGHQAVRVDWRLADGAGLWLLANLSAEPLDGVAAAPGRPIWTEGAVQVTGLGPWTVAWSLHDAIVR</sequence>
<dbReference type="EC" id="3.2.1.141" evidence="4 13"/>
<dbReference type="Gene3D" id="1.10.10.760">
    <property type="entry name" value="E-set domains of sugar-utilizing enzymes"/>
    <property type="match status" value="1"/>
</dbReference>
<dbReference type="SMART" id="SM00642">
    <property type="entry name" value="Aamy"/>
    <property type="match status" value="1"/>
</dbReference>
<evidence type="ECO:0000256" key="16">
    <source>
        <dbReference type="PIRSR" id="PIRSR006337-2"/>
    </source>
</evidence>
<evidence type="ECO:0000256" key="13">
    <source>
        <dbReference type="NCBIfam" id="TIGR02402"/>
    </source>
</evidence>
<evidence type="ECO:0000256" key="11">
    <source>
        <dbReference type="ARBA" id="ARBA00033284"/>
    </source>
</evidence>